<dbReference type="Proteomes" id="UP000177579">
    <property type="component" value="Unassembled WGS sequence"/>
</dbReference>
<comment type="caution">
    <text evidence="1">The sequence shown here is derived from an EMBL/GenBank/DDBJ whole genome shotgun (WGS) entry which is preliminary data.</text>
</comment>
<proteinExistence type="predicted"/>
<evidence type="ECO:0000313" key="1">
    <source>
        <dbReference type="EMBL" id="OGF41694.1"/>
    </source>
</evidence>
<protein>
    <submittedName>
        <fullName evidence="1">Uncharacterized protein</fullName>
    </submittedName>
</protein>
<dbReference type="EMBL" id="MFGO01000006">
    <property type="protein sequence ID" value="OGF41694.1"/>
    <property type="molecule type" value="Genomic_DNA"/>
</dbReference>
<dbReference type="InterPro" id="IPR013785">
    <property type="entry name" value="Aldolase_TIM"/>
</dbReference>
<dbReference type="AlphaFoldDB" id="A0A1F5TSE6"/>
<name>A0A1F5TSE6_9BACT</name>
<reference evidence="1 2" key="1">
    <citation type="journal article" date="2016" name="Nat. Commun.">
        <title>Thousands of microbial genomes shed light on interconnected biogeochemical processes in an aquifer system.</title>
        <authorList>
            <person name="Anantharaman K."/>
            <person name="Brown C.T."/>
            <person name="Hug L.A."/>
            <person name="Sharon I."/>
            <person name="Castelle C.J."/>
            <person name="Probst A.J."/>
            <person name="Thomas B.C."/>
            <person name="Singh A."/>
            <person name="Wilkins M.J."/>
            <person name="Karaoz U."/>
            <person name="Brodie E.L."/>
            <person name="Williams K.H."/>
            <person name="Hubbard S.S."/>
            <person name="Banfield J.F."/>
        </authorList>
    </citation>
    <scope>NUCLEOTIDE SEQUENCE [LARGE SCALE GENOMIC DNA]</scope>
</reference>
<dbReference type="Gene3D" id="3.20.20.70">
    <property type="entry name" value="Aldolase class I"/>
    <property type="match status" value="1"/>
</dbReference>
<organism evidence="1 2">
    <name type="scientific">Candidatus Falkowbacteria bacterium RIFOXYD2_FULL_34_120</name>
    <dbReference type="NCBI Taxonomy" id="1798007"/>
    <lineage>
        <taxon>Bacteria</taxon>
        <taxon>Candidatus Falkowiibacteriota</taxon>
    </lineage>
</organism>
<accession>A0A1F5TSE6</accession>
<evidence type="ECO:0000313" key="2">
    <source>
        <dbReference type="Proteomes" id="UP000177579"/>
    </source>
</evidence>
<sequence>MIDDHINIVKNPWIRFYDSGEATIRIDVIKKLQPYCKNKYPDTKIIFELQTNGYFSKDIACYIRDNFDKIFIF</sequence>
<gene>
    <name evidence="1" type="ORF">A2531_06020</name>
</gene>